<evidence type="ECO:0000313" key="3">
    <source>
        <dbReference type="Proteomes" id="UP000244073"/>
    </source>
</evidence>
<dbReference type="AlphaFoldDB" id="A0A2T5M8S3"/>
<evidence type="ECO:0000313" key="2">
    <source>
        <dbReference type="EMBL" id="PTU24927.1"/>
    </source>
</evidence>
<sequence length="64" mass="6942">MTRDPLPACFPGQLFPSLKIFGGSLIFFALVYRFSLGALSILLSPFTCEIRSSSLGAGTRTSHF</sequence>
<proteinExistence type="predicted"/>
<dbReference type="EMBL" id="MSFN02000001">
    <property type="protein sequence ID" value="PTU24927.1"/>
    <property type="molecule type" value="Genomic_DNA"/>
</dbReference>
<protein>
    <submittedName>
        <fullName evidence="2">Uncharacterized protein</fullName>
    </submittedName>
</protein>
<dbReference type="Proteomes" id="UP000244073">
    <property type="component" value="Unassembled WGS sequence"/>
</dbReference>
<comment type="caution">
    <text evidence="2">The sequence shown here is derived from an EMBL/GenBank/DDBJ whole genome shotgun (WGS) entry which is preliminary data.</text>
</comment>
<keyword evidence="1" id="KW-0472">Membrane</keyword>
<feature type="transmembrane region" description="Helical" evidence="1">
    <location>
        <begin position="20"/>
        <end position="43"/>
    </location>
</feature>
<accession>A0A2T5M8S3</accession>
<gene>
    <name evidence="2" type="ORF">P175DRAFT_0498032</name>
</gene>
<dbReference type="GeneID" id="63813298"/>
<organism evidence="2 3">
    <name type="scientific">Aspergillus ochraceoroseus IBT 24754</name>
    <dbReference type="NCBI Taxonomy" id="1392256"/>
    <lineage>
        <taxon>Eukaryota</taxon>
        <taxon>Fungi</taxon>
        <taxon>Dikarya</taxon>
        <taxon>Ascomycota</taxon>
        <taxon>Pezizomycotina</taxon>
        <taxon>Eurotiomycetes</taxon>
        <taxon>Eurotiomycetidae</taxon>
        <taxon>Eurotiales</taxon>
        <taxon>Aspergillaceae</taxon>
        <taxon>Aspergillus</taxon>
        <taxon>Aspergillus subgen. Nidulantes</taxon>
    </lineage>
</organism>
<keyword evidence="1" id="KW-1133">Transmembrane helix</keyword>
<keyword evidence="1" id="KW-0812">Transmembrane</keyword>
<name>A0A2T5M8S3_9EURO</name>
<dbReference type="RefSeq" id="XP_040756319.1">
    <property type="nucleotide sequence ID" value="XM_040896416.1"/>
</dbReference>
<evidence type="ECO:0000256" key="1">
    <source>
        <dbReference type="SAM" id="Phobius"/>
    </source>
</evidence>
<dbReference type="VEuPathDB" id="FungiDB:P175DRAFT_0498032"/>
<reference evidence="2 3" key="1">
    <citation type="journal article" date="2018" name="Proc. Natl. Acad. Sci. U.S.A.">
        <title>Linking secondary metabolites to gene clusters through genome sequencing of six diverse Aspergillus species.</title>
        <authorList>
            <person name="Kaerboelling I."/>
            <person name="Vesth T.C."/>
            <person name="Frisvad J.C."/>
            <person name="Nybo J.L."/>
            <person name="Theobald S."/>
            <person name="Kuo A."/>
            <person name="Bowyer P."/>
            <person name="Matsuda Y."/>
            <person name="Mondo S."/>
            <person name="Lyhne E.K."/>
            <person name="Kogle M.E."/>
            <person name="Clum A."/>
            <person name="Lipzen A."/>
            <person name="Salamov A."/>
            <person name="Ngan C.Y."/>
            <person name="Daum C."/>
            <person name="Chiniquy J."/>
            <person name="Barry K."/>
            <person name="LaButti K."/>
            <person name="Haridas S."/>
            <person name="Simmons B.A."/>
            <person name="Magnuson J.K."/>
            <person name="Mortensen U.H."/>
            <person name="Larsen T.O."/>
            <person name="Grigoriev I.V."/>
            <person name="Baker S.E."/>
            <person name="Andersen M.R."/>
        </authorList>
    </citation>
    <scope>NUCLEOTIDE SEQUENCE [LARGE SCALE GENOMIC DNA]</scope>
    <source>
        <strain evidence="2 3">IBT 24754</strain>
    </source>
</reference>